<sequence>MAIVPVFRRGGEGDMDIVPWNADPLEEGGSLVDSFFRRGSLFDPFVFGSRFLDPFEAFPLWDYTPSSLYAKDAEAVAHTYVDWWESADAHIIQVDLPGATKDGVEVLVENGRVLQISGRSKRVEPPGGGRRRRGERSRAGYFRRLSLPANVDAQQLKAEMDNGVLTITIPKLSASTEESAEYRVVEVED</sequence>
<keyword evidence="1" id="KW-0346">Stress response</keyword>
<dbReference type="PANTHER" id="PTHR11527">
    <property type="entry name" value="HEAT-SHOCK PROTEIN 20 FAMILY MEMBER"/>
    <property type="match status" value="1"/>
</dbReference>
<protein>
    <recommendedName>
        <fullName evidence="4">SHSP domain-containing protein</fullName>
    </recommendedName>
</protein>
<evidence type="ECO:0000259" key="4">
    <source>
        <dbReference type="PROSITE" id="PS01031"/>
    </source>
</evidence>
<dbReference type="EMBL" id="GCKF01034269">
    <property type="protein sequence ID" value="JAG97262.1"/>
    <property type="molecule type" value="Transcribed_RNA"/>
</dbReference>
<evidence type="ECO:0000256" key="3">
    <source>
        <dbReference type="RuleBase" id="RU003616"/>
    </source>
</evidence>
<dbReference type="AlphaFoldDB" id="A0A0D6R0A5"/>
<dbReference type="Pfam" id="PF00011">
    <property type="entry name" value="HSP20"/>
    <property type="match status" value="1"/>
</dbReference>
<feature type="domain" description="SHSP" evidence="4">
    <location>
        <begin position="72"/>
        <end position="188"/>
    </location>
</feature>
<accession>A0A0D6R0A5</accession>
<evidence type="ECO:0000256" key="1">
    <source>
        <dbReference type="ARBA" id="ARBA00023016"/>
    </source>
</evidence>
<evidence type="ECO:0000256" key="2">
    <source>
        <dbReference type="PROSITE-ProRule" id="PRU00285"/>
    </source>
</evidence>
<dbReference type="InterPro" id="IPR002068">
    <property type="entry name" value="A-crystallin/Hsp20_dom"/>
</dbReference>
<dbReference type="InterPro" id="IPR008978">
    <property type="entry name" value="HSP20-like_chaperone"/>
</dbReference>
<dbReference type="SUPFAM" id="SSF49764">
    <property type="entry name" value="HSP20-like chaperones"/>
    <property type="match status" value="1"/>
</dbReference>
<dbReference type="PROSITE" id="PS01031">
    <property type="entry name" value="SHSP"/>
    <property type="match status" value="1"/>
</dbReference>
<reference evidence="5" key="1">
    <citation type="submission" date="2015-03" db="EMBL/GenBank/DDBJ databases">
        <title>A transcriptome of Araucaria cunninghamii, an australian fine timber species.</title>
        <authorList>
            <person name="Jing Yi C.J.Y."/>
            <person name="Yin San L.Y.S."/>
            <person name="Abdul Karim S.S."/>
            <person name="Wan Azmi N.N."/>
            <person name="Hercus R.R."/>
            <person name="Croft L.L."/>
        </authorList>
    </citation>
    <scope>NUCLEOTIDE SEQUENCE</scope>
    <source>
        <strain evidence="5">MI0301</strain>
        <tissue evidence="5">Leaf</tissue>
    </source>
</reference>
<evidence type="ECO:0000313" key="5">
    <source>
        <dbReference type="EMBL" id="JAG97262.1"/>
    </source>
</evidence>
<comment type="similarity">
    <text evidence="2 3">Belongs to the small heat shock protein (HSP20) family.</text>
</comment>
<dbReference type="InterPro" id="IPR031107">
    <property type="entry name" value="Small_HSP"/>
</dbReference>
<dbReference type="Gene3D" id="2.60.40.790">
    <property type="match status" value="1"/>
</dbReference>
<organism evidence="5">
    <name type="scientific">Araucaria cunninghamii</name>
    <name type="common">Hoop pine</name>
    <name type="synonym">Moreton Bay pine</name>
    <dbReference type="NCBI Taxonomy" id="56994"/>
    <lineage>
        <taxon>Eukaryota</taxon>
        <taxon>Viridiplantae</taxon>
        <taxon>Streptophyta</taxon>
        <taxon>Embryophyta</taxon>
        <taxon>Tracheophyta</taxon>
        <taxon>Spermatophyta</taxon>
        <taxon>Pinopsida</taxon>
        <taxon>Pinidae</taxon>
        <taxon>Conifers II</taxon>
        <taxon>Araucariales</taxon>
        <taxon>Araucariaceae</taxon>
        <taxon>Araucaria</taxon>
    </lineage>
</organism>
<proteinExistence type="inferred from homology"/>
<name>A0A0D6R0A5_ARACU</name>